<dbReference type="InterPro" id="IPR052016">
    <property type="entry name" value="Bact_Sigma-Reg"/>
</dbReference>
<name>A0ABV6UF46_9ACTN</name>
<feature type="compositionally biased region" description="Basic and acidic residues" evidence="2">
    <location>
        <begin position="259"/>
        <end position="272"/>
    </location>
</feature>
<evidence type="ECO:0000256" key="1">
    <source>
        <dbReference type="ARBA" id="ARBA00022801"/>
    </source>
</evidence>
<evidence type="ECO:0000256" key="2">
    <source>
        <dbReference type="SAM" id="MobiDB-lite"/>
    </source>
</evidence>
<protein>
    <submittedName>
        <fullName evidence="4">SpoIIE family protein phosphatase</fullName>
    </submittedName>
</protein>
<keyword evidence="1" id="KW-0378">Hydrolase</keyword>
<feature type="domain" description="PAS" evidence="3">
    <location>
        <begin position="132"/>
        <end position="161"/>
    </location>
</feature>
<organism evidence="4 5">
    <name type="scientific">Streptacidiphilus cavernicola</name>
    <dbReference type="NCBI Taxonomy" id="3342716"/>
    <lineage>
        <taxon>Bacteria</taxon>
        <taxon>Bacillati</taxon>
        <taxon>Actinomycetota</taxon>
        <taxon>Actinomycetes</taxon>
        <taxon>Kitasatosporales</taxon>
        <taxon>Streptomycetaceae</taxon>
        <taxon>Streptacidiphilus</taxon>
    </lineage>
</organism>
<accession>A0ABV6UF46</accession>
<dbReference type="CDD" id="cd00130">
    <property type="entry name" value="PAS"/>
    <property type="match status" value="1"/>
</dbReference>
<dbReference type="InterPro" id="IPR036457">
    <property type="entry name" value="PPM-type-like_dom_sf"/>
</dbReference>
<gene>
    <name evidence="4" type="ORF">ACEZDJ_02135</name>
</gene>
<reference evidence="4 5" key="1">
    <citation type="submission" date="2024-09" db="EMBL/GenBank/DDBJ databases">
        <authorList>
            <person name="Lee S.D."/>
        </authorList>
    </citation>
    <scope>NUCLEOTIDE SEQUENCE [LARGE SCALE GENOMIC DNA]</scope>
    <source>
        <strain evidence="4 5">N1-5</strain>
    </source>
</reference>
<proteinExistence type="predicted"/>
<dbReference type="PANTHER" id="PTHR43156:SF2">
    <property type="entry name" value="STAGE II SPORULATION PROTEIN E"/>
    <property type="match status" value="1"/>
</dbReference>
<keyword evidence="5" id="KW-1185">Reference proteome</keyword>
<evidence type="ECO:0000313" key="4">
    <source>
        <dbReference type="EMBL" id="MFC1400083.1"/>
    </source>
</evidence>
<comment type="caution">
    <text evidence="4">The sequence shown here is derived from an EMBL/GenBank/DDBJ whole genome shotgun (WGS) entry which is preliminary data.</text>
</comment>
<dbReference type="InterPro" id="IPR000014">
    <property type="entry name" value="PAS"/>
</dbReference>
<dbReference type="InterPro" id="IPR001932">
    <property type="entry name" value="PPM-type_phosphatase-like_dom"/>
</dbReference>
<feature type="region of interest" description="Disordered" evidence="2">
    <location>
        <begin position="244"/>
        <end position="272"/>
    </location>
</feature>
<dbReference type="PROSITE" id="PS50112">
    <property type="entry name" value="PAS"/>
    <property type="match status" value="1"/>
</dbReference>
<sequence>MDQGSAAPRMSPRARITLTSRAGAPERAGAFARAALQAWGEAELADEAGKLASELVDVAARGAGARLEIRCAIDSAAVPPEFLFEVVDRSAAVDRGSAVDRGAAGAGGDRSQIARIPLTKRQNSSRVRIGAVVVDRSGLVVDVGEEAAELLGHGRADLLGRRLAELWCGALRAEPTGAGRWQGERTVRRADGGTAELFAVRSQRNRLQPKGLECADGRTPGYAPEWETVWLLVDRQNQDLLLADGAAPAPPVPSTGPDRTADRGPLRDRLGGCPDERTLLDRAAGLLQELGGAAAVHLLLPCAGDGPADLLEIGASTDPLAVVGLRTKPAALAPAGVPPARLGRVPLEAAGQSLGLVVAAGPAGAPLGPAALARLRSAADTVAAELWRLRSALAERQRQGGVALLAEAGELLGGVLDEEQVAALAAQLVVPRIADWAAVYLADPDDPARRQPSRLAVVWHSDERRVGPLRALLEASGVDAPVPGFVRSVPLEQQGVGLGTLVVGRSTPLSPGLARLTEELARRIALALAVARALRRQTHTSHVLQSSLVPQQLSPVPGIETALVYEPAMSGDDVGGDFYDVFPLSGGRWGFVLGDVCGHGPEAAAVTGLARYALRMLTREFPGLHPVPDPAAVLGRLNQVIVDEGDRGRLLSLVYGELAPRAEGGVRCSAVCAGGPPPLRLRPDGKVEEVAGPQLMLGVLSGHPYVTETFLLDPGDLLLCVTDGVTERRDGATQLDDQDGLAALLAECTGLTAAGTAQRLRRAVHAFSREPSRDDLAILALRVRQ</sequence>
<dbReference type="RefSeq" id="WP_037594431.1">
    <property type="nucleotide sequence ID" value="NZ_JBHEZZ010000001.1"/>
</dbReference>
<evidence type="ECO:0000259" key="3">
    <source>
        <dbReference type="PROSITE" id="PS50112"/>
    </source>
</evidence>
<dbReference type="Proteomes" id="UP001592528">
    <property type="component" value="Unassembled WGS sequence"/>
</dbReference>
<dbReference type="SMART" id="SM00331">
    <property type="entry name" value="PP2C_SIG"/>
    <property type="match status" value="1"/>
</dbReference>
<dbReference type="Gene3D" id="3.60.40.10">
    <property type="entry name" value="PPM-type phosphatase domain"/>
    <property type="match status" value="1"/>
</dbReference>
<dbReference type="InterPro" id="IPR035965">
    <property type="entry name" value="PAS-like_dom_sf"/>
</dbReference>
<evidence type="ECO:0000313" key="5">
    <source>
        <dbReference type="Proteomes" id="UP001592528"/>
    </source>
</evidence>
<dbReference type="Pfam" id="PF07228">
    <property type="entry name" value="SpoIIE"/>
    <property type="match status" value="1"/>
</dbReference>
<dbReference type="SUPFAM" id="SSF55781">
    <property type="entry name" value="GAF domain-like"/>
    <property type="match status" value="1"/>
</dbReference>
<dbReference type="EMBL" id="JBHEZZ010000001">
    <property type="protein sequence ID" value="MFC1400083.1"/>
    <property type="molecule type" value="Genomic_DNA"/>
</dbReference>
<dbReference type="SUPFAM" id="SSF55785">
    <property type="entry name" value="PYP-like sensor domain (PAS domain)"/>
    <property type="match status" value="1"/>
</dbReference>
<dbReference type="PANTHER" id="PTHR43156">
    <property type="entry name" value="STAGE II SPORULATION PROTEIN E-RELATED"/>
    <property type="match status" value="1"/>
</dbReference>